<dbReference type="Gene3D" id="1.10.3720.10">
    <property type="entry name" value="MetI-like"/>
    <property type="match status" value="1"/>
</dbReference>
<evidence type="ECO:0000313" key="13">
    <source>
        <dbReference type="EMBL" id="QHW35389.1"/>
    </source>
</evidence>
<comment type="similarity">
    <text evidence="2">Belongs to the binding-protein-dependent transport system permease family. HisMQ subfamily.</text>
</comment>
<evidence type="ECO:0000256" key="8">
    <source>
        <dbReference type="ARBA" id="ARBA00022970"/>
    </source>
</evidence>
<feature type="transmembrane region" description="Helical" evidence="11">
    <location>
        <begin position="280"/>
        <end position="304"/>
    </location>
</feature>
<feature type="domain" description="ABC transmembrane type-1" evidence="12">
    <location>
        <begin position="280"/>
        <end position="469"/>
    </location>
</feature>
<evidence type="ECO:0000256" key="5">
    <source>
        <dbReference type="ARBA" id="ARBA00022475"/>
    </source>
</evidence>
<dbReference type="Pfam" id="PF00497">
    <property type="entry name" value="SBP_bac_3"/>
    <property type="match status" value="1"/>
</dbReference>
<dbReference type="InterPro" id="IPR043429">
    <property type="entry name" value="ArtM/GltK/GlnP/TcyL/YhdX-like"/>
</dbReference>
<dbReference type="SMART" id="SM00079">
    <property type="entry name" value="PBPe"/>
    <property type="match status" value="1"/>
</dbReference>
<keyword evidence="6 11" id="KW-0812">Transmembrane</keyword>
<evidence type="ECO:0000256" key="4">
    <source>
        <dbReference type="ARBA" id="ARBA00022448"/>
    </source>
</evidence>
<feature type="transmembrane region" description="Helical" evidence="11">
    <location>
        <begin position="385"/>
        <end position="404"/>
    </location>
</feature>
<comment type="subcellular location">
    <subcellularLocation>
        <location evidence="1 11">Cell membrane</location>
        <topology evidence="1 11">Multi-pass membrane protein</topology>
    </subcellularLocation>
</comment>
<keyword evidence="14" id="KW-1185">Reference proteome</keyword>
<keyword evidence="4 11" id="KW-0813">Transport</keyword>
<proteinExistence type="inferred from homology"/>
<dbReference type="Proteomes" id="UP000479114">
    <property type="component" value="Chromosome"/>
</dbReference>
<dbReference type="CDD" id="cd06261">
    <property type="entry name" value="TM_PBP2"/>
    <property type="match status" value="1"/>
</dbReference>
<evidence type="ECO:0000313" key="14">
    <source>
        <dbReference type="Proteomes" id="UP000479114"/>
    </source>
</evidence>
<accession>A0A6C0PA66</accession>
<feature type="transmembrane region" description="Helical" evidence="11">
    <location>
        <begin position="316"/>
        <end position="339"/>
    </location>
</feature>
<dbReference type="PANTHER" id="PTHR30614">
    <property type="entry name" value="MEMBRANE COMPONENT OF AMINO ACID ABC TRANSPORTER"/>
    <property type="match status" value="1"/>
</dbReference>
<gene>
    <name evidence="13" type="ORF">GZH47_30770</name>
</gene>
<dbReference type="InterPro" id="IPR000515">
    <property type="entry name" value="MetI-like"/>
</dbReference>
<organism evidence="13 14">
    <name type="scientific">Paenibacillus rhizovicinus</name>
    <dbReference type="NCBI Taxonomy" id="2704463"/>
    <lineage>
        <taxon>Bacteria</taxon>
        <taxon>Bacillati</taxon>
        <taxon>Bacillota</taxon>
        <taxon>Bacilli</taxon>
        <taxon>Bacillales</taxon>
        <taxon>Paenibacillaceae</taxon>
        <taxon>Paenibacillus</taxon>
    </lineage>
</organism>
<evidence type="ECO:0000256" key="3">
    <source>
        <dbReference type="ARBA" id="ARBA00010333"/>
    </source>
</evidence>
<protein>
    <submittedName>
        <fullName evidence="13">ABC transporter permease subunit</fullName>
    </submittedName>
</protein>
<dbReference type="AlphaFoldDB" id="A0A6C0PA66"/>
<dbReference type="SUPFAM" id="SSF161098">
    <property type="entry name" value="MetI-like"/>
    <property type="match status" value="1"/>
</dbReference>
<dbReference type="CDD" id="cd13624">
    <property type="entry name" value="PBP2_Arg_Lys_His"/>
    <property type="match status" value="1"/>
</dbReference>
<dbReference type="FunFam" id="1.10.3720.10:FF:000033">
    <property type="entry name" value="Polar amino acid ABC transporter permease"/>
    <property type="match status" value="1"/>
</dbReference>
<dbReference type="SUPFAM" id="SSF53850">
    <property type="entry name" value="Periplasmic binding protein-like II"/>
    <property type="match status" value="1"/>
</dbReference>
<dbReference type="NCBIfam" id="TIGR01726">
    <property type="entry name" value="HEQRo_perm_3TM"/>
    <property type="match status" value="1"/>
</dbReference>
<evidence type="ECO:0000256" key="2">
    <source>
        <dbReference type="ARBA" id="ARBA00010072"/>
    </source>
</evidence>
<dbReference type="PROSITE" id="PS01039">
    <property type="entry name" value="SBP_BACTERIAL_3"/>
    <property type="match status" value="1"/>
</dbReference>
<keyword evidence="9 11" id="KW-1133">Transmembrane helix</keyword>
<name>A0A6C0PA66_9BACL</name>
<dbReference type="Pfam" id="PF00528">
    <property type="entry name" value="BPD_transp_1"/>
    <property type="match status" value="1"/>
</dbReference>
<dbReference type="InterPro" id="IPR001320">
    <property type="entry name" value="Iontro_rcpt_C"/>
</dbReference>
<evidence type="ECO:0000256" key="9">
    <source>
        <dbReference type="ARBA" id="ARBA00022989"/>
    </source>
</evidence>
<dbReference type="GO" id="GO:0043190">
    <property type="term" value="C:ATP-binding cassette (ABC) transporter complex"/>
    <property type="evidence" value="ECO:0007669"/>
    <property type="project" value="InterPro"/>
</dbReference>
<comment type="similarity">
    <text evidence="3">Belongs to the bacterial solute-binding protein 3 family.</text>
</comment>
<dbReference type="InterPro" id="IPR035906">
    <property type="entry name" value="MetI-like_sf"/>
</dbReference>
<evidence type="ECO:0000256" key="10">
    <source>
        <dbReference type="ARBA" id="ARBA00023136"/>
    </source>
</evidence>
<reference evidence="13 14" key="1">
    <citation type="submission" date="2020-02" db="EMBL/GenBank/DDBJ databases">
        <title>Paenibacillus sp. nov., isolated from rhizosphere soil of tomato.</title>
        <authorList>
            <person name="Weon H.-Y."/>
            <person name="Lee S.A."/>
        </authorList>
    </citation>
    <scope>NUCLEOTIDE SEQUENCE [LARGE SCALE GENOMIC DNA]</scope>
    <source>
        <strain evidence="13 14">14171R-81</strain>
    </source>
</reference>
<dbReference type="InterPro" id="IPR018313">
    <property type="entry name" value="SBP_3_CS"/>
</dbReference>
<dbReference type="PROSITE" id="PS50928">
    <property type="entry name" value="ABC_TM1"/>
    <property type="match status" value="1"/>
</dbReference>
<evidence type="ECO:0000256" key="6">
    <source>
        <dbReference type="ARBA" id="ARBA00022692"/>
    </source>
</evidence>
<feature type="transmembrane region" description="Helical" evidence="11">
    <location>
        <begin position="451"/>
        <end position="472"/>
    </location>
</feature>
<evidence type="ECO:0000259" key="12">
    <source>
        <dbReference type="PROSITE" id="PS50928"/>
    </source>
</evidence>
<evidence type="ECO:0000256" key="7">
    <source>
        <dbReference type="ARBA" id="ARBA00022729"/>
    </source>
</evidence>
<evidence type="ECO:0000256" key="1">
    <source>
        <dbReference type="ARBA" id="ARBA00004651"/>
    </source>
</evidence>
<dbReference type="InterPro" id="IPR001638">
    <property type="entry name" value="Solute-binding_3/MltF_N"/>
</dbReference>
<dbReference type="GO" id="GO:0006865">
    <property type="term" value="P:amino acid transport"/>
    <property type="evidence" value="ECO:0007669"/>
    <property type="project" value="UniProtKB-KW"/>
</dbReference>
<dbReference type="KEGG" id="prz:GZH47_30770"/>
<feature type="transmembrane region" description="Helical" evidence="11">
    <location>
        <begin position="345"/>
        <end position="365"/>
    </location>
</feature>
<sequence length="480" mass="52074">MLALVTVSIAGLPRFGLDAGTAAAAGSDACQGKKLIMGTSPDYPPYESTDAKNGGDIIGLDVDIAKSIANKLGCKLEITGMDFNGLIAALQSGRVDFVMSGMSVTEERKQSVDFSNNYYAARNTIVSKKDSPYTTMEQLEGKRVGVQLGSTQETAVAGLKGATIKKLNRIPDLIQEIKSNRIDAAIVEDAVALDAVASNPDLSITMLPSENQEQGYAIAFPKGSTLTPAFNDALQAMDASGEKKHIVDKWFGTKEEQKVNNKLIDFSTLDGYVPFILRGVYVTLLFTLVSASLGFIWGTILSLFKLSSIKPLRWFSTFYTSVFRGTPLLLQLVLIYYATPQIFHYDIPALMAAGLAFGLNSAAYLSETIRGGIMAVDRGQREAAMALGIPYRTMMISIIFPQAVKTILPALVNECVSLIKESSLVSVIGVSELLRRASFVQAANYRAFEPLILAGVIYYVLVLILTSLARLLERRLRRSD</sequence>
<dbReference type="SMART" id="SM00062">
    <property type="entry name" value="PBPb"/>
    <property type="match status" value="1"/>
</dbReference>
<keyword evidence="5" id="KW-1003">Cell membrane</keyword>
<evidence type="ECO:0000256" key="11">
    <source>
        <dbReference type="RuleBase" id="RU363032"/>
    </source>
</evidence>
<keyword evidence="10 11" id="KW-0472">Membrane</keyword>
<dbReference type="GO" id="GO:0015276">
    <property type="term" value="F:ligand-gated monoatomic ion channel activity"/>
    <property type="evidence" value="ECO:0007669"/>
    <property type="project" value="InterPro"/>
</dbReference>
<dbReference type="InterPro" id="IPR010065">
    <property type="entry name" value="AA_ABC_transptr_permease_3TM"/>
</dbReference>
<dbReference type="EMBL" id="CP048286">
    <property type="protein sequence ID" value="QHW35389.1"/>
    <property type="molecule type" value="Genomic_DNA"/>
</dbReference>
<keyword evidence="7" id="KW-0732">Signal</keyword>
<dbReference type="Gene3D" id="3.40.190.10">
    <property type="entry name" value="Periplasmic binding protein-like II"/>
    <property type="match status" value="2"/>
</dbReference>
<dbReference type="PANTHER" id="PTHR30614:SF20">
    <property type="entry name" value="GLUTAMINE TRANSPORT SYSTEM PERMEASE PROTEIN GLNP"/>
    <property type="match status" value="1"/>
</dbReference>
<keyword evidence="8" id="KW-0029">Amino-acid transport</keyword>